<evidence type="ECO:0000256" key="1">
    <source>
        <dbReference type="ARBA" id="ARBA00035112"/>
    </source>
</evidence>
<dbReference type="AlphaFoldDB" id="A0A3D8TC67"/>
<comment type="similarity">
    <text evidence="1">Belongs to the ustYa family.</text>
</comment>
<dbReference type="EMBL" id="PDLN01000001">
    <property type="protein sequence ID" value="RDW95258.1"/>
    <property type="molecule type" value="Genomic_DNA"/>
</dbReference>
<dbReference type="OrthoDB" id="3687641at2759"/>
<dbReference type="GO" id="GO:0043386">
    <property type="term" value="P:mycotoxin biosynthetic process"/>
    <property type="evidence" value="ECO:0007669"/>
    <property type="project" value="InterPro"/>
</dbReference>
<dbReference type="Pfam" id="PF11807">
    <property type="entry name" value="UstYa"/>
    <property type="match status" value="1"/>
</dbReference>
<feature type="transmembrane region" description="Helical" evidence="2">
    <location>
        <begin position="46"/>
        <end position="67"/>
    </location>
</feature>
<protein>
    <recommendedName>
        <fullName evidence="5">Tat pathway signal sequence</fullName>
    </recommendedName>
</protein>
<reference evidence="3 4" key="1">
    <citation type="journal article" date="2018" name="IMA Fungus">
        <title>IMA Genome-F 9: Draft genome sequence of Annulohypoxylon stygium, Aspergillus mulundensis, Berkeleyomyces basicola (syn. Thielaviopsis basicola), Ceratocystis smalleyi, two Cercospora beticola strains, Coleophoma cylindrospora, Fusarium fracticaudum, Phialophora cf. hyalina, and Morchella septimelata.</title>
        <authorList>
            <person name="Wingfield B.D."/>
            <person name="Bills G.F."/>
            <person name="Dong Y."/>
            <person name="Huang W."/>
            <person name="Nel W.J."/>
            <person name="Swalarsk-Parry B.S."/>
            <person name="Vaghefi N."/>
            <person name="Wilken P.M."/>
            <person name="An Z."/>
            <person name="de Beer Z.W."/>
            <person name="De Vos L."/>
            <person name="Chen L."/>
            <person name="Duong T.A."/>
            <person name="Gao Y."/>
            <person name="Hammerbacher A."/>
            <person name="Kikkert J.R."/>
            <person name="Li Y."/>
            <person name="Li H."/>
            <person name="Li K."/>
            <person name="Li Q."/>
            <person name="Liu X."/>
            <person name="Ma X."/>
            <person name="Naidoo K."/>
            <person name="Pethybridge S.J."/>
            <person name="Sun J."/>
            <person name="Steenkamp E.T."/>
            <person name="van der Nest M.A."/>
            <person name="van Wyk S."/>
            <person name="Wingfield M.J."/>
            <person name="Xiong C."/>
            <person name="Yue Q."/>
            <person name="Zhang X."/>
        </authorList>
    </citation>
    <scope>NUCLEOTIDE SEQUENCE [LARGE SCALE GENOMIC DNA]</scope>
    <source>
        <strain evidence="3 4">BP5796</strain>
    </source>
</reference>
<accession>A0A3D8TC67</accession>
<evidence type="ECO:0000313" key="3">
    <source>
        <dbReference type="EMBL" id="RDW95258.1"/>
    </source>
</evidence>
<name>A0A3D8TC67_9HELO</name>
<dbReference type="Proteomes" id="UP000256328">
    <property type="component" value="Unassembled WGS sequence"/>
</dbReference>
<dbReference type="InterPro" id="IPR021765">
    <property type="entry name" value="UstYa-like"/>
</dbReference>
<keyword evidence="4" id="KW-1185">Reference proteome</keyword>
<evidence type="ECO:0000256" key="2">
    <source>
        <dbReference type="SAM" id="Phobius"/>
    </source>
</evidence>
<keyword evidence="2" id="KW-0472">Membrane</keyword>
<dbReference type="PANTHER" id="PTHR33365:SF14">
    <property type="entry name" value="TAT PATHWAY SIGNAL SEQUENCE"/>
    <property type="match status" value="1"/>
</dbReference>
<evidence type="ECO:0008006" key="5">
    <source>
        <dbReference type="Google" id="ProtNLM"/>
    </source>
</evidence>
<evidence type="ECO:0000313" key="4">
    <source>
        <dbReference type="Proteomes" id="UP000256328"/>
    </source>
</evidence>
<keyword evidence="2" id="KW-0812">Transmembrane</keyword>
<dbReference type="PANTHER" id="PTHR33365">
    <property type="entry name" value="YALI0B05434P"/>
    <property type="match status" value="1"/>
</dbReference>
<keyword evidence="2" id="KW-1133">Transmembrane helix</keyword>
<gene>
    <name evidence="3" type="ORF">BP5796_01021</name>
</gene>
<comment type="caution">
    <text evidence="3">The sequence shown here is derived from an EMBL/GenBank/DDBJ whole genome shotgun (WGS) entry which is preliminary data.</text>
</comment>
<sequence length="299" mass="34140">MDFFTRPRKVLSGSQEYFSLEKSDEESSQSESFLESQPKPGQPRNYVLLVSVIANVCFVIVASLFAIRNIPSFGKNASSEDVIRMSSYSPLFGKVPISASLTAINGSFMDEGFPSDPFRALPSKFADDAWHATAEPTWITITDAEARSLGKNPADLVRAPEEWGHGSNKYIAMMDLNHQLHCVNQLRKAAFREEYPVAHGDRWDFQKEHWMHCVHILYQNVMCTGSTEIITYNWRETQRFPVPDFDTTKMCKNTRTLLDFQNREMVHDLNAKRDKMIRPTDAAIFPLPSHLKAFLEAHE</sequence>
<proteinExistence type="inferred from homology"/>
<organism evidence="3 4">
    <name type="scientific">Coleophoma crateriformis</name>
    <dbReference type="NCBI Taxonomy" id="565419"/>
    <lineage>
        <taxon>Eukaryota</taxon>
        <taxon>Fungi</taxon>
        <taxon>Dikarya</taxon>
        <taxon>Ascomycota</taxon>
        <taxon>Pezizomycotina</taxon>
        <taxon>Leotiomycetes</taxon>
        <taxon>Helotiales</taxon>
        <taxon>Dermateaceae</taxon>
        <taxon>Coleophoma</taxon>
    </lineage>
</organism>